<feature type="coiled-coil region" evidence="4">
    <location>
        <begin position="136"/>
        <end position="166"/>
    </location>
</feature>
<reference evidence="7" key="1">
    <citation type="submission" date="2021-01" db="EMBL/GenBank/DDBJ databases">
        <authorList>
            <person name="Kaushik A."/>
        </authorList>
    </citation>
    <scope>NUCLEOTIDE SEQUENCE</scope>
    <source>
        <strain evidence="7">AG2-2IIIB</strain>
    </source>
</reference>
<dbReference type="InterPro" id="IPR001680">
    <property type="entry name" value="WD40_rpt"/>
</dbReference>
<dbReference type="EMBL" id="CAJMWT010002492">
    <property type="protein sequence ID" value="CAE6444759.1"/>
    <property type="molecule type" value="Genomic_DNA"/>
</dbReference>
<feature type="repeat" description="WD" evidence="3">
    <location>
        <begin position="1214"/>
        <end position="1255"/>
    </location>
</feature>
<feature type="repeat" description="WD" evidence="3">
    <location>
        <begin position="1042"/>
        <end position="1083"/>
    </location>
</feature>
<evidence type="ECO:0000313" key="7">
    <source>
        <dbReference type="EMBL" id="CAE6444759.1"/>
    </source>
</evidence>
<dbReference type="InterPro" id="IPR027417">
    <property type="entry name" value="P-loop_NTPase"/>
</dbReference>
<evidence type="ECO:0000313" key="8">
    <source>
        <dbReference type="Proteomes" id="UP000663843"/>
    </source>
</evidence>
<protein>
    <recommendedName>
        <fullName evidence="6">NACHT domain-containing protein</fullName>
    </recommendedName>
</protein>
<evidence type="ECO:0000256" key="4">
    <source>
        <dbReference type="SAM" id="Coils"/>
    </source>
</evidence>
<feature type="repeat" description="WD" evidence="3">
    <location>
        <begin position="956"/>
        <end position="997"/>
    </location>
</feature>
<proteinExistence type="predicted"/>
<evidence type="ECO:0000256" key="1">
    <source>
        <dbReference type="ARBA" id="ARBA00022574"/>
    </source>
</evidence>
<keyword evidence="4" id="KW-0175">Coiled coil</keyword>
<gene>
    <name evidence="7" type="ORF">RDB_LOCUS79409</name>
</gene>
<feature type="repeat" description="WD" evidence="3">
    <location>
        <begin position="1349"/>
        <end position="1383"/>
    </location>
</feature>
<dbReference type="Gene3D" id="3.40.50.300">
    <property type="entry name" value="P-loop containing nucleotide triphosphate hydrolases"/>
    <property type="match status" value="1"/>
</dbReference>
<accession>A0A8H3B047</accession>
<dbReference type="PANTHER" id="PTHR22847">
    <property type="entry name" value="WD40 REPEAT PROTEIN"/>
    <property type="match status" value="1"/>
</dbReference>
<dbReference type="CDD" id="cd00200">
    <property type="entry name" value="WD40"/>
    <property type="match status" value="2"/>
</dbReference>
<feature type="repeat" description="WD" evidence="3">
    <location>
        <begin position="1171"/>
        <end position="1212"/>
    </location>
</feature>
<dbReference type="Proteomes" id="UP000663843">
    <property type="component" value="Unassembled WGS sequence"/>
</dbReference>
<dbReference type="Pfam" id="PF24883">
    <property type="entry name" value="NPHP3_N"/>
    <property type="match status" value="1"/>
</dbReference>
<dbReference type="InterPro" id="IPR020472">
    <property type="entry name" value="WD40_PAC1"/>
</dbReference>
<dbReference type="PANTHER" id="PTHR22847:SF637">
    <property type="entry name" value="WD REPEAT DOMAIN 5B"/>
    <property type="match status" value="1"/>
</dbReference>
<dbReference type="InterPro" id="IPR019775">
    <property type="entry name" value="WD40_repeat_CS"/>
</dbReference>
<dbReference type="PROSITE" id="PS50082">
    <property type="entry name" value="WD_REPEATS_2"/>
    <property type="match status" value="11"/>
</dbReference>
<dbReference type="InterPro" id="IPR007111">
    <property type="entry name" value="NACHT_NTPase"/>
</dbReference>
<dbReference type="PROSITE" id="PS50837">
    <property type="entry name" value="NACHT"/>
    <property type="match status" value="1"/>
</dbReference>
<dbReference type="InterPro" id="IPR036322">
    <property type="entry name" value="WD40_repeat_dom_sf"/>
</dbReference>
<feature type="repeat" description="WD" evidence="3">
    <location>
        <begin position="1300"/>
        <end position="1341"/>
    </location>
</feature>
<sequence length="1507" mass="165255">MHVLPQLIHPTTTAYDTKRLMSNRKHPASPLDSTRKRFRINSRDPSPTPDQNIPDLVITSPTDSVGALAPTDGTSNLNAPPQISLPTAAPSRNPASKGRGVRSGLKSLRKALESTSDAFGPLKPAIGGLIKVVEMCEDMSKGNSEYEKLRQELEELSNDLAERMTGRIGSLKTNSVQRLIIAIQDETTRLEHKLTEKTGRRLADAMQDSGEIVEAYRRIHDHLQRLMLNVNMDILEGISEQALESRLARMCPAMAAFYNSAESDDVERGMCTPGTREPQIAFLLDWVRDPSAGRTCWMNGMAGTGKTTIAYSVCSQLEKDSQLGASFFCSRAIQSCCQVKNIIPTISYQLARFSLLFRRALDKVLQSHPDVQTRALSIQYKKLLVEPMQESQLSLPTDVVVVIDALDECENENSLGQILDLLLSNSSTLPIKFLVSSRPEMEICRRMMGRVDEQGNAPLVLHDLDADVVKQDIKVYMRRELGYILLTETQWSGILERCGALFIYAATSCRLIKQGYEMSVLDETVRMIVSPDSASIGHEESGIDELYFTILAAAFNRSKMSGPIRQRMKDVLETVICALEPMSLDTLASILRLGSAEKVSAFLQPLRSVINVTAAGIVTTLHASFPDFMLSSDRSKELHCAATDRHTMLAGRCLEIIDAVEPKFNICDLSSSYLSDDQVEDMKERVDRNISLSLIYACRYWSTHLYLGDDRHGLVAVVDRFFSQRLLLWMEILNLTKRMRFGTGIVRDAERWCQKANVGSQLTGLVRDAGHFVSVYANHAISESTPHIYVSMLAFWPRSGPVSVAYMSRTAGILSPTGTAIAQRQPALLATWRVSSEALSMGLSSDGRQIVAATEKAIDMLDTSTGDGVFHLQNSSTAWVTSLAMSPNRDQLAFGSKDGLYLLDVRNEVTRRISQPGSDIYSVVFSPNGSQCAIGLSDGTICLYASQTGQLVLGPLDGHTNWVRTLAFSPSGDSIASGSNDKTLRVWDVANGQMIGRALEGHTDWVLSVSYSPDGTHIASASADGTIRVWDPLTGITTLGPLTEHSNSVRSVTFSPNGAFIASGSDDQTIRVYDAQTGQTVLGPLHGHTHVVKSVIFSPDSTQLYSCSHDGTIRLWSVQDLNPLATSQPSFPRDFLSVRYSPDGLQVVSGSRDGGVCIWDVQTAEIVLGPLQGHSERVLAVDFSPDGAYIVSASLDNTLRLWSAQDGRDIHGPMQGHTDLVYCVRFSPNGAYIVSGSEDSTMRIWDVATGQPTLEPFRGHSGSVDSVAFSPNGALVASGSADRTIRVWDINTGQTVVGPLQGHHGPVNSVEFSPDGFYIISGSWDGSIRMWNAQTGQSLRSWGNDQTLIRSVSFSPEGLLVVSGSEDNSMRIWDAQSGNLLHTLHGHVDPVTSTQFSPDGSHIVSCSSDGVIRFWDMSCRITSELSNRSKEPGRTHVSIDPTLDPWSLDSKGWITDQQQQQLAWVPEDLWAGLLQYPDDVVICRQGALKLRFDGVNIGKKWTECYSP</sequence>
<dbReference type="PRINTS" id="PR00320">
    <property type="entry name" value="GPROTEINBRPT"/>
</dbReference>
<dbReference type="InterPro" id="IPR015943">
    <property type="entry name" value="WD40/YVTN_repeat-like_dom_sf"/>
</dbReference>
<evidence type="ECO:0000256" key="2">
    <source>
        <dbReference type="ARBA" id="ARBA00022737"/>
    </source>
</evidence>
<dbReference type="Pfam" id="PF00400">
    <property type="entry name" value="WD40"/>
    <property type="match status" value="12"/>
</dbReference>
<dbReference type="SMART" id="SM00320">
    <property type="entry name" value="WD40"/>
    <property type="match status" value="13"/>
</dbReference>
<keyword evidence="1 3" id="KW-0853">WD repeat</keyword>
<evidence type="ECO:0000259" key="6">
    <source>
        <dbReference type="PROSITE" id="PS50837"/>
    </source>
</evidence>
<feature type="compositionally biased region" description="Polar residues" evidence="5">
    <location>
        <begin position="72"/>
        <end position="85"/>
    </location>
</feature>
<dbReference type="PROSITE" id="PS00678">
    <property type="entry name" value="WD_REPEATS_1"/>
    <property type="match status" value="7"/>
</dbReference>
<feature type="repeat" description="WD" evidence="3">
    <location>
        <begin position="1384"/>
        <end position="1418"/>
    </location>
</feature>
<keyword evidence="2" id="KW-0677">Repeat</keyword>
<feature type="repeat" description="WD" evidence="3">
    <location>
        <begin position="1137"/>
        <end position="1169"/>
    </location>
</feature>
<feature type="region of interest" description="Disordered" evidence="5">
    <location>
        <begin position="1"/>
        <end position="102"/>
    </location>
</feature>
<feature type="repeat" description="WD" evidence="3">
    <location>
        <begin position="999"/>
        <end position="1031"/>
    </location>
</feature>
<evidence type="ECO:0000256" key="5">
    <source>
        <dbReference type="SAM" id="MobiDB-lite"/>
    </source>
</evidence>
<name>A0A8H3B047_9AGAM</name>
<feature type="domain" description="NACHT" evidence="6">
    <location>
        <begin position="294"/>
        <end position="439"/>
    </location>
</feature>
<feature type="repeat" description="WD" evidence="3">
    <location>
        <begin position="1257"/>
        <end position="1298"/>
    </location>
</feature>
<dbReference type="PROSITE" id="PS50294">
    <property type="entry name" value="WD_REPEATS_REGION"/>
    <property type="match status" value="10"/>
</dbReference>
<dbReference type="GO" id="GO:1990234">
    <property type="term" value="C:transferase complex"/>
    <property type="evidence" value="ECO:0007669"/>
    <property type="project" value="UniProtKB-ARBA"/>
</dbReference>
<dbReference type="SUPFAM" id="SSF52540">
    <property type="entry name" value="P-loop containing nucleoside triphosphate hydrolases"/>
    <property type="match status" value="1"/>
</dbReference>
<organism evidence="7 8">
    <name type="scientific">Rhizoctonia solani</name>
    <dbReference type="NCBI Taxonomy" id="456999"/>
    <lineage>
        <taxon>Eukaryota</taxon>
        <taxon>Fungi</taxon>
        <taxon>Dikarya</taxon>
        <taxon>Basidiomycota</taxon>
        <taxon>Agaricomycotina</taxon>
        <taxon>Agaricomycetes</taxon>
        <taxon>Cantharellales</taxon>
        <taxon>Ceratobasidiaceae</taxon>
        <taxon>Rhizoctonia</taxon>
    </lineage>
</organism>
<comment type="caution">
    <text evidence="7">The sequence shown here is derived from an EMBL/GenBank/DDBJ whole genome shotgun (WGS) entry which is preliminary data.</text>
</comment>
<evidence type="ECO:0000256" key="3">
    <source>
        <dbReference type="PROSITE-ProRule" id="PRU00221"/>
    </source>
</evidence>
<dbReference type="Gene3D" id="2.130.10.10">
    <property type="entry name" value="YVTN repeat-like/Quinoprotein amine dehydrogenase"/>
    <property type="match status" value="5"/>
</dbReference>
<dbReference type="InterPro" id="IPR056884">
    <property type="entry name" value="NPHP3-like_N"/>
</dbReference>
<feature type="repeat" description="WD" evidence="3">
    <location>
        <begin position="1085"/>
        <end position="1126"/>
    </location>
</feature>
<dbReference type="SUPFAM" id="SSF50978">
    <property type="entry name" value="WD40 repeat-like"/>
    <property type="match status" value="3"/>
</dbReference>